<name>A0A0D2J8I1_9CHLO</name>
<dbReference type="GO" id="GO:0005634">
    <property type="term" value="C:nucleus"/>
    <property type="evidence" value="ECO:0007669"/>
    <property type="project" value="TreeGrafter"/>
</dbReference>
<dbReference type="InterPro" id="IPR025602">
    <property type="entry name" value="BCP1_family"/>
</dbReference>
<evidence type="ECO:0000313" key="4">
    <source>
        <dbReference type="Proteomes" id="UP000054498"/>
    </source>
</evidence>
<protein>
    <submittedName>
        <fullName evidence="3">Uncharacterized protein</fullName>
    </submittedName>
</protein>
<evidence type="ECO:0000256" key="2">
    <source>
        <dbReference type="SAM" id="MobiDB-lite"/>
    </source>
</evidence>
<dbReference type="OrthoDB" id="27543at2759"/>
<comment type="similarity">
    <text evidence="1">Belongs to the BCP1 family.</text>
</comment>
<dbReference type="PANTHER" id="PTHR13261">
    <property type="entry name" value="BRCA2 AND CDKN1A INTERACTING PROTEIN"/>
    <property type="match status" value="1"/>
</dbReference>
<proteinExistence type="inferred from homology"/>
<organism evidence="3 4">
    <name type="scientific">Monoraphidium neglectum</name>
    <dbReference type="NCBI Taxonomy" id="145388"/>
    <lineage>
        <taxon>Eukaryota</taxon>
        <taxon>Viridiplantae</taxon>
        <taxon>Chlorophyta</taxon>
        <taxon>core chlorophytes</taxon>
        <taxon>Chlorophyceae</taxon>
        <taxon>CS clade</taxon>
        <taxon>Sphaeropleales</taxon>
        <taxon>Selenastraceae</taxon>
        <taxon>Monoraphidium</taxon>
    </lineage>
</organism>
<feature type="region of interest" description="Disordered" evidence="2">
    <location>
        <begin position="126"/>
        <end position="165"/>
    </location>
</feature>
<reference evidence="3 4" key="1">
    <citation type="journal article" date="2013" name="BMC Genomics">
        <title>Reconstruction of the lipid metabolism for the microalga Monoraphidium neglectum from its genome sequence reveals characteristics suitable for biofuel production.</title>
        <authorList>
            <person name="Bogen C."/>
            <person name="Al-Dilaimi A."/>
            <person name="Albersmeier A."/>
            <person name="Wichmann J."/>
            <person name="Grundmann M."/>
            <person name="Rupp O."/>
            <person name="Lauersen K.J."/>
            <person name="Blifernez-Klassen O."/>
            <person name="Kalinowski J."/>
            <person name="Goesmann A."/>
            <person name="Mussgnug J.H."/>
            <person name="Kruse O."/>
        </authorList>
    </citation>
    <scope>NUCLEOTIDE SEQUENCE [LARGE SCALE GENOMIC DNA]</scope>
    <source>
        <strain evidence="3 4">SAG 48.87</strain>
    </source>
</reference>
<gene>
    <name evidence="3" type="ORF">MNEG_11897</name>
</gene>
<dbReference type="STRING" id="145388.A0A0D2J8I1"/>
<dbReference type="AlphaFoldDB" id="A0A0D2J8I1"/>
<evidence type="ECO:0000256" key="1">
    <source>
        <dbReference type="ARBA" id="ARBA00006781"/>
    </source>
</evidence>
<feature type="compositionally biased region" description="Basic residues" evidence="2">
    <location>
        <begin position="242"/>
        <end position="253"/>
    </location>
</feature>
<sequence>MRPVKSTVGTVVKSGEDDDPIAVMTALSTRRYAGRPFMGQVRDYVLRKCGDEELRRRFQEAWAAEGTALLINERLINSPPQLAPPLVQALFDEIQWATEDEPTQELRDTFKLQRYLLVTRVYTDPAEQQQQQEQQQDGSGAGPSSSKQRGKKKQKTASKPPGGIPLVIYVRPEDEFLHKRAAASFTWPIEGRAVPKDELRPMRLAMLVDARAAAEARRELDRVIGNAAGMAPPQLPAPAAGKGKRGGKQGGKK</sequence>
<dbReference type="Proteomes" id="UP000054498">
    <property type="component" value="Unassembled WGS sequence"/>
</dbReference>
<dbReference type="PANTHER" id="PTHR13261:SF0">
    <property type="entry name" value="BRCA2 AND CDKN1A-INTERACTING PROTEIN"/>
    <property type="match status" value="1"/>
</dbReference>
<feature type="region of interest" description="Disordered" evidence="2">
    <location>
        <begin position="228"/>
        <end position="253"/>
    </location>
</feature>
<dbReference type="GeneID" id="25729205"/>
<dbReference type="KEGG" id="mng:MNEG_11897"/>
<dbReference type="RefSeq" id="XP_013895087.1">
    <property type="nucleotide sequence ID" value="XM_014039633.1"/>
</dbReference>
<feature type="compositionally biased region" description="Low complexity" evidence="2">
    <location>
        <begin position="127"/>
        <end position="136"/>
    </location>
</feature>
<accession>A0A0D2J8I1</accession>
<evidence type="ECO:0000313" key="3">
    <source>
        <dbReference type="EMBL" id="KIY96067.1"/>
    </source>
</evidence>
<dbReference type="EMBL" id="KK103176">
    <property type="protein sequence ID" value="KIY96067.1"/>
    <property type="molecule type" value="Genomic_DNA"/>
</dbReference>
<keyword evidence="4" id="KW-1185">Reference proteome</keyword>
<dbReference type="Pfam" id="PF13862">
    <property type="entry name" value="BCCIP"/>
    <property type="match status" value="1"/>
</dbReference>